<name>A0A0A3IYN4_9BACL</name>
<dbReference type="OrthoDB" id="2598305at2"/>
<evidence type="ECO:0000313" key="2">
    <source>
        <dbReference type="Proteomes" id="UP000030595"/>
    </source>
</evidence>
<dbReference type="Proteomes" id="UP000030595">
    <property type="component" value="Unassembled WGS sequence"/>
</dbReference>
<accession>A0A0A3IYN4</accession>
<dbReference type="EMBL" id="JPVQ01000034">
    <property type="protein sequence ID" value="KGR89781.1"/>
    <property type="molecule type" value="Genomic_DNA"/>
</dbReference>
<organism evidence="1 2">
    <name type="scientific">Ureibacillus massiliensis 4400831 = CIP 108448 = CCUG 49529</name>
    <dbReference type="NCBI Taxonomy" id="1211035"/>
    <lineage>
        <taxon>Bacteria</taxon>
        <taxon>Bacillati</taxon>
        <taxon>Bacillota</taxon>
        <taxon>Bacilli</taxon>
        <taxon>Bacillales</taxon>
        <taxon>Caryophanaceae</taxon>
        <taxon>Ureibacillus</taxon>
    </lineage>
</organism>
<comment type="caution">
    <text evidence="1">The sequence shown here is derived from an EMBL/GenBank/DDBJ whole genome shotgun (WGS) entry which is preliminary data.</text>
</comment>
<reference evidence="1 2" key="1">
    <citation type="submission" date="2014-02" db="EMBL/GenBank/DDBJ databases">
        <title>Draft genome sequence of Lysinibacillus massiliensis CCUG 49529.</title>
        <authorList>
            <person name="Zhang F."/>
            <person name="Wang G."/>
            <person name="Zhang L."/>
        </authorList>
    </citation>
    <scope>NUCLEOTIDE SEQUENCE [LARGE SCALE GENOMIC DNA]</scope>
    <source>
        <strain evidence="1 2">CCUG 49529</strain>
    </source>
</reference>
<evidence type="ECO:0000313" key="1">
    <source>
        <dbReference type="EMBL" id="KGR89781.1"/>
    </source>
</evidence>
<protein>
    <submittedName>
        <fullName evidence="1">Uncharacterized protein</fullName>
    </submittedName>
</protein>
<dbReference type="AlphaFoldDB" id="A0A0A3IYN4"/>
<keyword evidence="2" id="KW-1185">Reference proteome</keyword>
<gene>
    <name evidence="1" type="ORF">CD30_15255</name>
</gene>
<sequence>MEKITANDFRIVSFKFRGISSELLRSSGEDDASRNLNRFLDYIRETQIIYDFIEKNNQTQYDIQESIKEISSTRHFKIPYKDQEQIAFIYQLLDYIDKYYRHWTGFALWYGTSGGGKISGIIQGFNNKVTRLLVNHISTYLEEMAIMMGVNDNPKTPVLIQGNVGQFNYAHGNIEAVQNNNSQSNDVLDLTKELIKILKETDNVDGEIRDEAIDNLEDLAEEVESNDKPKEKTIRRITKTLRDLNELAQEGSSLALKVAGLAALII</sequence>
<dbReference type="eggNOG" id="ENOG502Z97N">
    <property type="taxonomic scope" value="Bacteria"/>
</dbReference>
<proteinExistence type="predicted"/>
<dbReference type="RefSeq" id="WP_052126242.1">
    <property type="nucleotide sequence ID" value="NZ_AVCZ01000034.1"/>
</dbReference>